<proteinExistence type="predicted"/>
<evidence type="ECO:0000313" key="3">
    <source>
        <dbReference type="Proteomes" id="UP000054709"/>
    </source>
</evidence>
<protein>
    <submittedName>
        <fullName evidence="2">DNA polymerase III subunit beta</fullName>
    </submittedName>
</protein>
<dbReference type="CDD" id="cd05403">
    <property type="entry name" value="NT_KNTase_like"/>
    <property type="match status" value="1"/>
</dbReference>
<dbReference type="Pfam" id="PF01909">
    <property type="entry name" value="NTP_transf_2"/>
    <property type="match status" value="1"/>
</dbReference>
<comment type="caution">
    <text evidence="2">The sequence shown here is derived from an EMBL/GenBank/DDBJ whole genome shotgun (WGS) entry which is preliminary data.</text>
</comment>
<evidence type="ECO:0000313" key="2">
    <source>
        <dbReference type="EMBL" id="KTD87875.1"/>
    </source>
</evidence>
<feature type="domain" description="Polymerase nucleotidyl transferase" evidence="1">
    <location>
        <begin position="18"/>
        <end position="59"/>
    </location>
</feature>
<dbReference type="EMBL" id="LCZJ02000016">
    <property type="protein sequence ID" value="KTD87875.1"/>
    <property type="molecule type" value="Genomic_DNA"/>
</dbReference>
<evidence type="ECO:0000259" key="1">
    <source>
        <dbReference type="Pfam" id="PF01909"/>
    </source>
</evidence>
<dbReference type="InterPro" id="IPR043519">
    <property type="entry name" value="NT_sf"/>
</dbReference>
<reference evidence="2 3" key="1">
    <citation type="journal article" date="2015" name="Int. Biodeterior. Biodegradation">
        <title>Physiological and genetic screening methods for the isolation of methyl tert-butyl ether-degrading bacteria for bioremediation purposes.</title>
        <authorList>
            <person name="Guisado I.M."/>
            <person name="Purswani J."/>
            <person name="Gonzalez Lopez J."/>
            <person name="Pozo C."/>
        </authorList>
    </citation>
    <scope>NUCLEOTIDE SEQUENCE [LARGE SCALE GENOMIC DNA]</scope>
    <source>
        <strain evidence="2 3">SH7</strain>
    </source>
</reference>
<organism evidence="2 3">
    <name type="scientific">Paenibacillus etheri</name>
    <dbReference type="NCBI Taxonomy" id="1306852"/>
    <lineage>
        <taxon>Bacteria</taxon>
        <taxon>Bacillati</taxon>
        <taxon>Bacillota</taxon>
        <taxon>Bacilli</taxon>
        <taxon>Bacillales</taxon>
        <taxon>Paenibacillaceae</taxon>
        <taxon>Paenibacillus</taxon>
    </lineage>
</organism>
<sequence length="360" mass="41951">MDADIRQKILNKNDRLISMVIERAKRDFPDDIAIIGLTGSFSTGDFHEKSDLDLIIINNTAKGWGISSCFILEDVGYDIYCTPWETRIEDQANLESPMISCLIDLELLYCAKPEYLEKLNLYKQRALDALAKPIGSECISRAKKNIDIAKQEYTNTLLSEDIGAVRYASCEVVYNLVNAITHLNNTYFKRGLKRYLEEIATYRYVPDDFENIYMAVIDAKTNVEIRSASYKFLESVNDLYNKMYKDFVIQPVPTYDNLGGTYEELWCNSRNKVIASVELNDKSYAYYVAMGIQNFLDEMTESSGTKKFDIMQYFDTDHLQLFKEQFLQVMDEYLEEYNKVGRKVERYDTFEELYNEYMKV</sequence>
<accession>A0A0W1B343</accession>
<gene>
    <name evidence="2" type="ORF">UQ64_07095</name>
</gene>
<name>A0A0W1B343_9BACL</name>
<dbReference type="AlphaFoldDB" id="A0A0W1B343"/>
<dbReference type="SUPFAM" id="SSF81301">
    <property type="entry name" value="Nucleotidyltransferase"/>
    <property type="match status" value="1"/>
</dbReference>
<dbReference type="Proteomes" id="UP000054709">
    <property type="component" value="Unassembled WGS sequence"/>
</dbReference>
<dbReference type="OrthoDB" id="9791330at2"/>
<dbReference type="RefSeq" id="WP_060622190.1">
    <property type="nucleotide sequence ID" value="NZ_LCZJ02000016.1"/>
</dbReference>
<keyword evidence="3" id="KW-1185">Reference proteome</keyword>
<dbReference type="GO" id="GO:0016779">
    <property type="term" value="F:nucleotidyltransferase activity"/>
    <property type="evidence" value="ECO:0007669"/>
    <property type="project" value="InterPro"/>
</dbReference>
<dbReference type="Gene3D" id="3.30.460.10">
    <property type="entry name" value="Beta Polymerase, domain 2"/>
    <property type="match status" value="1"/>
</dbReference>
<dbReference type="InterPro" id="IPR002934">
    <property type="entry name" value="Polymerase_NTP_transf_dom"/>
</dbReference>